<dbReference type="SUPFAM" id="SSF47729">
    <property type="entry name" value="IHF-like DNA-binding proteins"/>
    <property type="match status" value="1"/>
</dbReference>
<evidence type="ECO:0000256" key="2">
    <source>
        <dbReference type="ARBA" id="ARBA00023125"/>
    </source>
</evidence>
<dbReference type="GO" id="GO:0030261">
    <property type="term" value="P:chromosome condensation"/>
    <property type="evidence" value="ECO:0007669"/>
    <property type="project" value="UniProtKB-KW"/>
</dbReference>
<dbReference type="CDD" id="cd13831">
    <property type="entry name" value="HU"/>
    <property type="match status" value="1"/>
</dbReference>
<gene>
    <name evidence="4" type="ORF">J120_01375</name>
</gene>
<dbReference type="PRINTS" id="PR01727">
    <property type="entry name" value="DNABINDINGHU"/>
</dbReference>
<keyword evidence="5" id="KW-1185">Reference proteome</keyword>
<dbReference type="SMART" id="SM00411">
    <property type="entry name" value="BHL"/>
    <property type="match status" value="1"/>
</dbReference>
<proteinExistence type="inferred from homology"/>
<dbReference type="InterPro" id="IPR000119">
    <property type="entry name" value="Hist_DNA-bd"/>
</dbReference>
<keyword evidence="1" id="KW-0226">DNA condensation</keyword>
<evidence type="ECO:0000313" key="5">
    <source>
        <dbReference type="Proteomes" id="UP000032214"/>
    </source>
</evidence>
<organism evidence="4 5">
    <name type="scientific">candidate division TM6 bacterium JCVI TM6SC1</name>
    <dbReference type="NCBI Taxonomy" id="1306947"/>
    <lineage>
        <taxon>Bacteria</taxon>
        <taxon>Candidatus Babelota</taxon>
        <taxon>Vermiphilus</taxon>
    </lineage>
</organism>
<dbReference type="EMBL" id="ARQD01000001">
    <property type="protein sequence ID" value="KIX85591.1"/>
    <property type="molecule type" value="Genomic_DNA"/>
</dbReference>
<dbReference type="PROSITE" id="PS00045">
    <property type="entry name" value="HISTONE_LIKE"/>
    <property type="match status" value="1"/>
</dbReference>
<dbReference type="InterPro" id="IPR020816">
    <property type="entry name" value="Histone-like_DNA-bd_CS"/>
</dbReference>
<sequence length="90" mass="9660">MNKAELVESIAEMTNLPKAVCKDALEACLDSITQALKSNKSVVLTGFGSFKVAKRKARMGVNPATGKKMQIPARKVARFSPGKALRGLIK</sequence>
<keyword evidence="2" id="KW-0238">DNA-binding</keyword>
<evidence type="ECO:0000313" key="4">
    <source>
        <dbReference type="EMBL" id="KIX85591.1"/>
    </source>
</evidence>
<dbReference type="GO" id="GO:0005829">
    <property type="term" value="C:cytosol"/>
    <property type="evidence" value="ECO:0007669"/>
    <property type="project" value="TreeGrafter"/>
</dbReference>
<evidence type="ECO:0000256" key="1">
    <source>
        <dbReference type="ARBA" id="ARBA00023067"/>
    </source>
</evidence>
<comment type="similarity">
    <text evidence="3">Belongs to the bacterial histone-like protein family.</text>
</comment>
<protein>
    <recommendedName>
        <fullName evidence="6">DNA-binding protein</fullName>
    </recommendedName>
</protein>
<dbReference type="Pfam" id="PF00216">
    <property type="entry name" value="Bac_DNA_binding"/>
    <property type="match status" value="1"/>
</dbReference>
<dbReference type="eggNOG" id="COG0776">
    <property type="taxonomic scope" value="Bacteria"/>
</dbReference>
<dbReference type="Gene3D" id="4.10.520.10">
    <property type="entry name" value="IHF-like DNA-binding proteins"/>
    <property type="match status" value="1"/>
</dbReference>
<dbReference type="STRING" id="1306947.J120_01375"/>
<evidence type="ECO:0008006" key="6">
    <source>
        <dbReference type="Google" id="ProtNLM"/>
    </source>
</evidence>
<dbReference type="InterPro" id="IPR010992">
    <property type="entry name" value="IHF-like_DNA-bd_dom_sf"/>
</dbReference>
<dbReference type="PANTHER" id="PTHR33175:SF3">
    <property type="entry name" value="DNA-BINDING PROTEIN HU-BETA"/>
    <property type="match status" value="1"/>
</dbReference>
<comment type="caution">
    <text evidence="4">The sequence shown here is derived from an EMBL/GenBank/DDBJ whole genome shotgun (WGS) entry which is preliminary data.</text>
</comment>
<reference evidence="4 5" key="1">
    <citation type="journal article" date="2013" name="Proc. Natl. Acad. Sci. U.S.A.">
        <title>Candidate phylum TM6 genome recovered from a hospital sink biofilm provides genomic insights into this uncultivated phylum.</title>
        <authorList>
            <person name="McLean J.S."/>
            <person name="Lombardo M.J."/>
            <person name="Badger J.H."/>
            <person name="Edlund A."/>
            <person name="Novotny M."/>
            <person name="Yee-Greenbaum J."/>
            <person name="Vyahhi N."/>
            <person name="Hall A.P."/>
            <person name="Yang Y."/>
            <person name="Dupont C.L."/>
            <person name="Ziegler M.G."/>
            <person name="Chitsaz H."/>
            <person name="Allen A.E."/>
            <person name="Yooseph S."/>
            <person name="Tesler G."/>
            <person name="Pevzner P.A."/>
            <person name="Friedman R.M."/>
            <person name="Nealson K.H."/>
            <person name="Venter J.C."/>
            <person name="Lasken R.S."/>
        </authorList>
    </citation>
    <scope>NUCLEOTIDE SEQUENCE [LARGE SCALE GENOMIC DNA]</scope>
    <source>
        <strain evidence="4 5">TM6SC1</strain>
    </source>
</reference>
<dbReference type="PANTHER" id="PTHR33175">
    <property type="entry name" value="DNA-BINDING PROTEIN HU"/>
    <property type="match status" value="1"/>
</dbReference>
<dbReference type="Proteomes" id="UP000032214">
    <property type="component" value="Unassembled WGS sequence"/>
</dbReference>
<name>A0A0D2JEW9_9BACT</name>
<dbReference type="GO" id="GO:0030527">
    <property type="term" value="F:structural constituent of chromatin"/>
    <property type="evidence" value="ECO:0007669"/>
    <property type="project" value="InterPro"/>
</dbReference>
<dbReference type="AlphaFoldDB" id="A0A0D2JEW9"/>
<evidence type="ECO:0000256" key="3">
    <source>
        <dbReference type="RuleBase" id="RU003939"/>
    </source>
</evidence>
<dbReference type="GO" id="GO:0003677">
    <property type="term" value="F:DNA binding"/>
    <property type="evidence" value="ECO:0007669"/>
    <property type="project" value="UniProtKB-KW"/>
</dbReference>
<accession>A0A0D2JEW9</accession>